<dbReference type="RefSeq" id="XP_066910985.1">
    <property type="nucleotide sequence ID" value="XM_067054884.1"/>
</dbReference>
<dbReference type="EnsemblMetazoa" id="CLYHEMT023793.1">
    <property type="protein sequence ID" value="CLYHEMP023793.1"/>
    <property type="gene ID" value="CLYHEMG023793"/>
</dbReference>
<reference evidence="2" key="1">
    <citation type="submission" date="2021-01" db="UniProtKB">
        <authorList>
            <consortium name="EnsemblMetazoa"/>
        </authorList>
    </citation>
    <scope>IDENTIFICATION</scope>
</reference>
<dbReference type="GeneID" id="136798295"/>
<evidence type="ECO:0008006" key="4">
    <source>
        <dbReference type="Google" id="ProtNLM"/>
    </source>
</evidence>
<keyword evidence="3" id="KW-1185">Reference proteome</keyword>
<evidence type="ECO:0000313" key="2">
    <source>
        <dbReference type="EnsemblMetazoa" id="CLYHEMP023793.1"/>
    </source>
</evidence>
<evidence type="ECO:0000313" key="3">
    <source>
        <dbReference type="Proteomes" id="UP000594262"/>
    </source>
</evidence>
<feature type="chain" id="PRO_5029901622" description="Cnidarian restricted protein" evidence="1">
    <location>
        <begin position="26"/>
        <end position="207"/>
    </location>
</feature>
<accession>A0A7M5XM83</accession>
<dbReference type="Proteomes" id="UP000594262">
    <property type="component" value="Unplaced"/>
</dbReference>
<organism evidence="2 3">
    <name type="scientific">Clytia hemisphaerica</name>
    <dbReference type="NCBI Taxonomy" id="252671"/>
    <lineage>
        <taxon>Eukaryota</taxon>
        <taxon>Metazoa</taxon>
        <taxon>Cnidaria</taxon>
        <taxon>Hydrozoa</taxon>
        <taxon>Hydroidolina</taxon>
        <taxon>Leptothecata</taxon>
        <taxon>Obeliida</taxon>
        <taxon>Clytiidae</taxon>
        <taxon>Clytia</taxon>
    </lineage>
</organism>
<dbReference type="AlphaFoldDB" id="A0A7M5XM83"/>
<evidence type="ECO:0000256" key="1">
    <source>
        <dbReference type="SAM" id="SignalP"/>
    </source>
</evidence>
<feature type="signal peptide" evidence="1">
    <location>
        <begin position="1"/>
        <end position="25"/>
    </location>
</feature>
<protein>
    <recommendedName>
        <fullName evidence="4">Cnidarian restricted protein</fullName>
    </recommendedName>
</protein>
<proteinExistence type="predicted"/>
<sequence>MVGQQYLLIFLLNLNLIAFKHCAMCKKKTIENNHGVKPMVFIDENEVRVTQNNLLKVIDRFSTEWSIMFSMRLSTSIPSGDDGLPTCNIINLSEDNIQSSHYGARTPYVGLRKDTRKIHTTSAINGNWNEIKELPPVIIDQTYHLEIHQRYVSNGHYRYFIMIDGVEVYSVLNTDARQFYNVHVYAGNPWNEPCPVYISNFKLTNFL</sequence>
<keyword evidence="1" id="KW-0732">Signal</keyword>
<name>A0A7M5XM83_9CNID</name>